<protein>
    <submittedName>
        <fullName evidence="1">Uncharacterized protein</fullName>
    </submittedName>
</protein>
<accession>A0AAV8X7N1</accession>
<gene>
    <name evidence="1" type="ORF">NQ318_014146</name>
</gene>
<evidence type="ECO:0000313" key="2">
    <source>
        <dbReference type="Proteomes" id="UP001162162"/>
    </source>
</evidence>
<sequence length="280" mass="31646">MVAGPPPTYKLLFTKRRLQSAVKQLEKNGLMSRYNAVFEEWKQLNIIEETIKVMLDIIYHITGCRGSTRVRPVFVPLLVKKRNHVNQCLEKGENLIELIPALLVRFREYEIGVISDIKQAFLQISVNPNSVLLGASIKYHLNKSMGNCLLPGCQYTKETIERLDPLTSLLKGDIDYGRSTIDLKVGVSDQTNSGLAFRLGLSGFRIEDILTINRTACDTESAVTKRNVVKAQKILPNPVTLLPKLWLGFVGKQNIRDTEVDGDVATQFRKGRKICRNFCR</sequence>
<proteinExistence type="predicted"/>
<keyword evidence="2" id="KW-1185">Reference proteome</keyword>
<organism evidence="1 2">
    <name type="scientific">Aromia moschata</name>
    <dbReference type="NCBI Taxonomy" id="1265417"/>
    <lineage>
        <taxon>Eukaryota</taxon>
        <taxon>Metazoa</taxon>
        <taxon>Ecdysozoa</taxon>
        <taxon>Arthropoda</taxon>
        <taxon>Hexapoda</taxon>
        <taxon>Insecta</taxon>
        <taxon>Pterygota</taxon>
        <taxon>Neoptera</taxon>
        <taxon>Endopterygota</taxon>
        <taxon>Coleoptera</taxon>
        <taxon>Polyphaga</taxon>
        <taxon>Cucujiformia</taxon>
        <taxon>Chrysomeloidea</taxon>
        <taxon>Cerambycidae</taxon>
        <taxon>Cerambycinae</taxon>
        <taxon>Callichromatini</taxon>
        <taxon>Aromia</taxon>
    </lineage>
</organism>
<evidence type="ECO:0000313" key="1">
    <source>
        <dbReference type="EMBL" id="KAJ8934979.1"/>
    </source>
</evidence>
<dbReference type="AlphaFoldDB" id="A0AAV8X7N1"/>
<dbReference type="Proteomes" id="UP001162162">
    <property type="component" value="Unassembled WGS sequence"/>
</dbReference>
<reference evidence="1" key="1">
    <citation type="journal article" date="2023" name="Insect Mol. Biol.">
        <title>Genome sequencing provides insights into the evolution of gene families encoding plant cell wall-degrading enzymes in longhorned beetles.</title>
        <authorList>
            <person name="Shin N.R."/>
            <person name="Okamura Y."/>
            <person name="Kirsch R."/>
            <person name="Pauchet Y."/>
        </authorList>
    </citation>
    <scope>NUCLEOTIDE SEQUENCE</scope>
    <source>
        <strain evidence="1">AMC_N1</strain>
    </source>
</reference>
<comment type="caution">
    <text evidence="1">The sequence shown here is derived from an EMBL/GenBank/DDBJ whole genome shotgun (WGS) entry which is preliminary data.</text>
</comment>
<dbReference type="EMBL" id="JAPWTK010000952">
    <property type="protein sequence ID" value="KAJ8934979.1"/>
    <property type="molecule type" value="Genomic_DNA"/>
</dbReference>
<name>A0AAV8X7N1_9CUCU</name>